<reference evidence="2" key="2">
    <citation type="submission" date="2023-06" db="EMBL/GenBank/DDBJ databases">
        <authorList>
            <person name="Ma L."/>
            <person name="Liu K.-W."/>
            <person name="Li Z."/>
            <person name="Hsiao Y.-Y."/>
            <person name="Qi Y."/>
            <person name="Fu T."/>
            <person name="Tang G."/>
            <person name="Zhang D."/>
            <person name="Sun W.-H."/>
            <person name="Liu D.-K."/>
            <person name="Li Y."/>
            <person name="Chen G.-Z."/>
            <person name="Liu X.-D."/>
            <person name="Liao X.-Y."/>
            <person name="Jiang Y.-T."/>
            <person name="Yu X."/>
            <person name="Hao Y."/>
            <person name="Huang J."/>
            <person name="Zhao X.-W."/>
            <person name="Ke S."/>
            <person name="Chen Y.-Y."/>
            <person name="Wu W.-L."/>
            <person name="Hsu J.-L."/>
            <person name="Lin Y.-F."/>
            <person name="Huang M.-D."/>
            <person name="Li C.-Y."/>
            <person name="Huang L."/>
            <person name="Wang Z.-W."/>
            <person name="Zhao X."/>
            <person name="Zhong W.-Y."/>
            <person name="Peng D.-H."/>
            <person name="Ahmad S."/>
            <person name="Lan S."/>
            <person name="Zhang J.-S."/>
            <person name="Tsai W.-C."/>
            <person name="Van De Peer Y."/>
            <person name="Liu Z.-J."/>
        </authorList>
    </citation>
    <scope>NUCLEOTIDE SEQUENCE</scope>
    <source>
        <strain evidence="2">SCP</strain>
        <tissue evidence="2">Leaves</tissue>
    </source>
</reference>
<keyword evidence="1" id="KW-1133">Transmembrane helix</keyword>
<keyword evidence="3" id="KW-1185">Reference proteome</keyword>
<reference evidence="2" key="1">
    <citation type="journal article" date="2023" name="Nat. Commun.">
        <title>Diploid and tetraploid genomes of Acorus and the evolution of monocots.</title>
        <authorList>
            <person name="Ma L."/>
            <person name="Liu K.W."/>
            <person name="Li Z."/>
            <person name="Hsiao Y.Y."/>
            <person name="Qi Y."/>
            <person name="Fu T."/>
            <person name="Tang G.D."/>
            <person name="Zhang D."/>
            <person name="Sun W.H."/>
            <person name="Liu D.K."/>
            <person name="Li Y."/>
            <person name="Chen G.Z."/>
            <person name="Liu X.D."/>
            <person name="Liao X.Y."/>
            <person name="Jiang Y.T."/>
            <person name="Yu X."/>
            <person name="Hao Y."/>
            <person name="Huang J."/>
            <person name="Zhao X.W."/>
            <person name="Ke S."/>
            <person name="Chen Y.Y."/>
            <person name="Wu W.L."/>
            <person name="Hsu J.L."/>
            <person name="Lin Y.F."/>
            <person name="Huang M.D."/>
            <person name="Li C.Y."/>
            <person name="Huang L."/>
            <person name="Wang Z.W."/>
            <person name="Zhao X."/>
            <person name="Zhong W.Y."/>
            <person name="Peng D.H."/>
            <person name="Ahmad S."/>
            <person name="Lan S."/>
            <person name="Zhang J.S."/>
            <person name="Tsai W.C."/>
            <person name="Van de Peer Y."/>
            <person name="Liu Z.J."/>
        </authorList>
    </citation>
    <scope>NUCLEOTIDE SEQUENCE</scope>
    <source>
        <strain evidence="2">SCP</strain>
    </source>
</reference>
<dbReference type="AlphaFoldDB" id="A0AAV9AI52"/>
<dbReference type="Proteomes" id="UP001179952">
    <property type="component" value="Unassembled WGS sequence"/>
</dbReference>
<organism evidence="2 3">
    <name type="scientific">Acorus gramineus</name>
    <name type="common">Dwarf sweet flag</name>
    <dbReference type="NCBI Taxonomy" id="55184"/>
    <lineage>
        <taxon>Eukaryota</taxon>
        <taxon>Viridiplantae</taxon>
        <taxon>Streptophyta</taxon>
        <taxon>Embryophyta</taxon>
        <taxon>Tracheophyta</taxon>
        <taxon>Spermatophyta</taxon>
        <taxon>Magnoliopsida</taxon>
        <taxon>Liliopsida</taxon>
        <taxon>Acoraceae</taxon>
        <taxon>Acorus</taxon>
    </lineage>
</organism>
<keyword evidence="1" id="KW-0472">Membrane</keyword>
<sequence>MKIKVIVPPKRKYSVWIKGQILASLNTFQHMWISKGKYDETACRVFTGNASKDSDDAGSQSVQCCLVASLVCLRFWSSCLFFFPFYFRYLEFSNALFLSYTQYFFWSPY</sequence>
<evidence type="ECO:0000313" key="2">
    <source>
        <dbReference type="EMBL" id="KAK1263747.1"/>
    </source>
</evidence>
<evidence type="ECO:0000313" key="3">
    <source>
        <dbReference type="Proteomes" id="UP001179952"/>
    </source>
</evidence>
<proteinExistence type="predicted"/>
<dbReference type="InterPro" id="IPR004000">
    <property type="entry name" value="Actin"/>
</dbReference>
<evidence type="ECO:0000256" key="1">
    <source>
        <dbReference type="SAM" id="Phobius"/>
    </source>
</evidence>
<dbReference type="InterPro" id="IPR043129">
    <property type="entry name" value="ATPase_NBD"/>
</dbReference>
<accession>A0AAV9AI52</accession>
<dbReference type="Pfam" id="PF00022">
    <property type="entry name" value="Actin"/>
    <property type="match status" value="1"/>
</dbReference>
<comment type="caution">
    <text evidence="2">The sequence shown here is derived from an EMBL/GenBank/DDBJ whole genome shotgun (WGS) entry which is preliminary data.</text>
</comment>
<feature type="transmembrane region" description="Helical" evidence="1">
    <location>
        <begin position="64"/>
        <end position="87"/>
    </location>
</feature>
<name>A0AAV9AI52_ACOGR</name>
<keyword evidence="1" id="KW-0812">Transmembrane</keyword>
<dbReference type="EMBL" id="JAUJYN010000009">
    <property type="protein sequence ID" value="KAK1263747.1"/>
    <property type="molecule type" value="Genomic_DNA"/>
</dbReference>
<gene>
    <name evidence="2" type="ORF">QJS04_geneDACA008631</name>
</gene>
<dbReference type="Gene3D" id="3.30.420.40">
    <property type="match status" value="2"/>
</dbReference>
<protein>
    <submittedName>
        <fullName evidence="2">Actin-1</fullName>
    </submittedName>
</protein>
<dbReference type="SUPFAM" id="SSF53067">
    <property type="entry name" value="Actin-like ATPase domain"/>
    <property type="match status" value="1"/>
</dbReference>